<feature type="region of interest" description="Disordered" evidence="1">
    <location>
        <begin position="100"/>
        <end position="120"/>
    </location>
</feature>
<protein>
    <submittedName>
        <fullName evidence="2">Uncharacterized protein</fullName>
    </submittedName>
</protein>
<evidence type="ECO:0000256" key="1">
    <source>
        <dbReference type="SAM" id="MobiDB-lite"/>
    </source>
</evidence>
<comment type="caution">
    <text evidence="2">The sequence shown here is derived from an EMBL/GenBank/DDBJ whole genome shotgun (WGS) entry which is preliminary data.</text>
</comment>
<evidence type="ECO:0000313" key="2">
    <source>
        <dbReference type="EMBL" id="KAL1268409.1"/>
    </source>
</evidence>
<reference evidence="2 3" key="1">
    <citation type="submission" date="2023-09" db="EMBL/GenBank/DDBJ databases">
        <authorList>
            <person name="Wang M."/>
        </authorList>
    </citation>
    <scope>NUCLEOTIDE SEQUENCE [LARGE SCALE GENOMIC DNA]</scope>
    <source>
        <strain evidence="2">GT-2023</strain>
        <tissue evidence="2">Liver</tissue>
    </source>
</reference>
<name>A0ABR3MUW8_9TELE</name>
<sequence length="120" mass="13507">MVDNDAFTGSYTKNPFTFNHYNLEFLAVYIDGQQFPAKPLQPNFESGSAVSEFYQLATATRRHLKNQALSINRDNFLNSYTLYAFNLTSHLTKTVVSTCRSSGPGTSDSKHASKNLCRIR</sequence>
<organism evidence="2 3">
    <name type="scientific">Cirrhinus molitorella</name>
    <name type="common">mud carp</name>
    <dbReference type="NCBI Taxonomy" id="172907"/>
    <lineage>
        <taxon>Eukaryota</taxon>
        <taxon>Metazoa</taxon>
        <taxon>Chordata</taxon>
        <taxon>Craniata</taxon>
        <taxon>Vertebrata</taxon>
        <taxon>Euteleostomi</taxon>
        <taxon>Actinopterygii</taxon>
        <taxon>Neopterygii</taxon>
        <taxon>Teleostei</taxon>
        <taxon>Ostariophysi</taxon>
        <taxon>Cypriniformes</taxon>
        <taxon>Cyprinidae</taxon>
        <taxon>Labeoninae</taxon>
        <taxon>Labeonini</taxon>
        <taxon>Cirrhinus</taxon>
    </lineage>
</organism>
<dbReference type="EMBL" id="JAYMGO010000009">
    <property type="protein sequence ID" value="KAL1268409.1"/>
    <property type="molecule type" value="Genomic_DNA"/>
</dbReference>
<keyword evidence="3" id="KW-1185">Reference proteome</keyword>
<dbReference type="Proteomes" id="UP001558613">
    <property type="component" value="Unassembled WGS sequence"/>
</dbReference>
<proteinExistence type="predicted"/>
<accession>A0ABR3MUW8</accession>
<evidence type="ECO:0000313" key="3">
    <source>
        <dbReference type="Proteomes" id="UP001558613"/>
    </source>
</evidence>
<gene>
    <name evidence="2" type="ORF">QQF64_033772</name>
</gene>